<evidence type="ECO:0000313" key="3">
    <source>
        <dbReference type="Proteomes" id="UP001212123"/>
    </source>
</evidence>
<accession>A0ABT5A0E3</accession>
<keyword evidence="1" id="KW-0732">Signal</keyword>
<evidence type="ECO:0000313" key="2">
    <source>
        <dbReference type="EMBL" id="MDB9484978.1"/>
    </source>
</evidence>
<dbReference type="RefSeq" id="WP_271804516.1">
    <property type="nucleotide sequence ID" value="NZ_JAQMTU010000003.1"/>
</dbReference>
<dbReference type="EMBL" id="JAQMTU010000003">
    <property type="protein sequence ID" value="MDB9484978.1"/>
    <property type="molecule type" value="Genomic_DNA"/>
</dbReference>
<feature type="chain" id="PRO_5046350692" evidence="1">
    <location>
        <begin position="24"/>
        <end position="216"/>
    </location>
</feature>
<evidence type="ECO:0000256" key="1">
    <source>
        <dbReference type="SAM" id="SignalP"/>
    </source>
</evidence>
<feature type="signal peptide" evidence="1">
    <location>
        <begin position="1"/>
        <end position="23"/>
    </location>
</feature>
<reference evidence="2 3" key="1">
    <citation type="submission" date="2023-01" db="EMBL/GenBank/DDBJ databases">
        <title>Genomes from the Australian National Cyanobacteria Reference Collection.</title>
        <authorList>
            <person name="Willis A."/>
            <person name="Lee E.M.F."/>
        </authorList>
    </citation>
    <scope>NUCLEOTIDE SEQUENCE [LARGE SCALE GENOMIC DNA]</scope>
    <source>
        <strain evidence="2 3">CS-537/01</strain>
    </source>
</reference>
<comment type="caution">
    <text evidence="2">The sequence shown here is derived from an EMBL/GenBank/DDBJ whole genome shotgun (WGS) entry which is preliminary data.</text>
</comment>
<name>A0ABT5A0E3_9CYAN</name>
<sequence length="216" mass="24106">MKIHQLIFQGCALVILTALPSFAETNNKVILVPGDNLFPLKCETIKGSIDANDKLAPPGSLNDSASRYDSYSVKTDPGNIVFFELSNTNQNDSNFNPRLETIVFNNASNYYKSGVILGLHPNKIQKEAWYFSRKDTKTTNRNLYIYSATSGNYNLRIVYARPSSKISESQIEKAVEDSSILGQGKLFLTTLKTRMGQTLNDDEKIHPVDMNALCIN</sequence>
<dbReference type="Proteomes" id="UP001212123">
    <property type="component" value="Unassembled WGS sequence"/>
</dbReference>
<gene>
    <name evidence="2" type="ORF">PN492_00110</name>
</gene>
<protein>
    <submittedName>
        <fullName evidence="2">Uncharacterized protein</fullName>
    </submittedName>
</protein>
<organism evidence="2 3">
    <name type="scientific">Dolichospermum circinale CS-537/01</name>
    <dbReference type="NCBI Taxonomy" id="3021739"/>
    <lineage>
        <taxon>Bacteria</taxon>
        <taxon>Bacillati</taxon>
        <taxon>Cyanobacteriota</taxon>
        <taxon>Cyanophyceae</taxon>
        <taxon>Nostocales</taxon>
        <taxon>Aphanizomenonaceae</taxon>
        <taxon>Dolichospermum</taxon>
        <taxon>Dolichospermum circinale</taxon>
    </lineage>
</organism>
<proteinExistence type="predicted"/>
<keyword evidence="3" id="KW-1185">Reference proteome</keyword>